<sequence length="129" mass="13976">MPEESGGSASKRPNGELEADILAALHRAGTALTAGELVEHLSSRLSYSTVVTVLGRLHTKQLLSRAPRGRAYAYTPVADEPGLAARRMQRVLDELPDREAVLTRFVDNLSDADEGLLRQLLGAELDGER</sequence>
<name>A0ABV8HFY9_9ACTN</name>
<organism evidence="5 6">
    <name type="scientific">Streptomyces polygonati</name>
    <dbReference type="NCBI Taxonomy" id="1617087"/>
    <lineage>
        <taxon>Bacteria</taxon>
        <taxon>Bacillati</taxon>
        <taxon>Actinomycetota</taxon>
        <taxon>Actinomycetes</taxon>
        <taxon>Kitasatosporales</taxon>
        <taxon>Streptomycetaceae</taxon>
        <taxon>Streptomyces</taxon>
    </lineage>
</organism>
<dbReference type="Pfam" id="PF03965">
    <property type="entry name" value="Penicillinase_R"/>
    <property type="match status" value="1"/>
</dbReference>
<keyword evidence="4" id="KW-0804">Transcription</keyword>
<comment type="similarity">
    <text evidence="1">Belongs to the BlaI transcriptional regulatory family.</text>
</comment>
<dbReference type="Proteomes" id="UP001595765">
    <property type="component" value="Unassembled WGS sequence"/>
</dbReference>
<keyword evidence="6" id="KW-1185">Reference proteome</keyword>
<reference evidence="6" key="1">
    <citation type="journal article" date="2019" name="Int. J. Syst. Evol. Microbiol.">
        <title>The Global Catalogue of Microorganisms (GCM) 10K type strain sequencing project: providing services to taxonomists for standard genome sequencing and annotation.</title>
        <authorList>
            <consortium name="The Broad Institute Genomics Platform"/>
            <consortium name="The Broad Institute Genome Sequencing Center for Infectious Disease"/>
            <person name="Wu L."/>
            <person name="Ma J."/>
        </authorList>
    </citation>
    <scope>NUCLEOTIDE SEQUENCE [LARGE SCALE GENOMIC DNA]</scope>
    <source>
        <strain evidence="6">CGMCC 4.7237</strain>
    </source>
</reference>
<dbReference type="Gene3D" id="1.10.10.10">
    <property type="entry name" value="Winged helix-like DNA-binding domain superfamily/Winged helix DNA-binding domain"/>
    <property type="match status" value="1"/>
</dbReference>
<evidence type="ECO:0000256" key="1">
    <source>
        <dbReference type="ARBA" id="ARBA00011046"/>
    </source>
</evidence>
<dbReference type="InterPro" id="IPR036390">
    <property type="entry name" value="WH_DNA-bd_sf"/>
</dbReference>
<keyword evidence="3" id="KW-0238">DNA-binding</keyword>
<gene>
    <name evidence="5" type="ORF">ACFO3J_04800</name>
</gene>
<protein>
    <submittedName>
        <fullName evidence="5">BlaI/MecI/CopY family transcriptional regulator</fullName>
    </submittedName>
</protein>
<dbReference type="EMBL" id="JBHSBB010000005">
    <property type="protein sequence ID" value="MFC4030785.1"/>
    <property type="molecule type" value="Genomic_DNA"/>
</dbReference>
<accession>A0ABV8HFY9</accession>
<dbReference type="InterPro" id="IPR036388">
    <property type="entry name" value="WH-like_DNA-bd_sf"/>
</dbReference>
<evidence type="ECO:0000313" key="6">
    <source>
        <dbReference type="Proteomes" id="UP001595765"/>
    </source>
</evidence>
<dbReference type="InterPro" id="IPR005650">
    <property type="entry name" value="BlaI_family"/>
</dbReference>
<comment type="caution">
    <text evidence="5">The sequence shown here is derived from an EMBL/GenBank/DDBJ whole genome shotgun (WGS) entry which is preliminary data.</text>
</comment>
<dbReference type="SUPFAM" id="SSF46785">
    <property type="entry name" value="Winged helix' DNA-binding domain"/>
    <property type="match status" value="1"/>
</dbReference>
<evidence type="ECO:0000256" key="2">
    <source>
        <dbReference type="ARBA" id="ARBA00023015"/>
    </source>
</evidence>
<proteinExistence type="inferred from homology"/>
<evidence type="ECO:0000313" key="5">
    <source>
        <dbReference type="EMBL" id="MFC4030785.1"/>
    </source>
</evidence>
<evidence type="ECO:0000256" key="3">
    <source>
        <dbReference type="ARBA" id="ARBA00023125"/>
    </source>
</evidence>
<dbReference type="RefSeq" id="WP_386426404.1">
    <property type="nucleotide sequence ID" value="NZ_JBHSBB010000005.1"/>
</dbReference>
<evidence type="ECO:0000256" key="4">
    <source>
        <dbReference type="ARBA" id="ARBA00023163"/>
    </source>
</evidence>
<keyword evidence="2" id="KW-0805">Transcription regulation</keyword>